<reference evidence="1" key="1">
    <citation type="submission" date="2022-10" db="EMBL/GenBank/DDBJ databases">
        <authorList>
            <person name="Byrne P K."/>
        </authorList>
    </citation>
    <scope>NUCLEOTIDE SEQUENCE</scope>
    <source>
        <strain evidence="1">IFO1802</strain>
    </source>
</reference>
<gene>
    <name evidence="1" type="primary">SKDI10G2160</name>
    <name evidence="1" type="ORF">SKDI_10G2160</name>
</gene>
<dbReference type="Proteomes" id="UP001162087">
    <property type="component" value="Chromosome 10"/>
</dbReference>
<proteinExistence type="inferred from homology"/>
<dbReference type="EMBL" id="OX365905">
    <property type="protein sequence ID" value="CAI4043818.1"/>
    <property type="molecule type" value="Genomic_DNA"/>
</dbReference>
<protein>
    <submittedName>
        <fullName evidence="1">Uncharacterized protein</fullName>
    </submittedName>
</protein>
<dbReference type="PANTHER" id="PTHR11060">
    <property type="entry name" value="PROTEIN MEMO1"/>
    <property type="match status" value="1"/>
</dbReference>
<accession>A0AA35J0P8</accession>
<evidence type="ECO:0000313" key="2">
    <source>
        <dbReference type="Proteomes" id="UP001162087"/>
    </source>
</evidence>
<name>A0AA35J0P8_SACK1</name>
<dbReference type="HAMAP" id="MF_00055">
    <property type="entry name" value="MEMO1"/>
    <property type="match status" value="1"/>
</dbReference>
<dbReference type="OrthoDB" id="417112at2759"/>
<dbReference type="InterPro" id="IPR002737">
    <property type="entry name" value="MEMO1_fam"/>
</dbReference>
<dbReference type="Gene3D" id="3.40.830.10">
    <property type="entry name" value="LigB-like"/>
    <property type="match status" value="1"/>
</dbReference>
<dbReference type="NCBIfam" id="TIGR04336">
    <property type="entry name" value="AmmeMemoSam_B"/>
    <property type="match status" value="1"/>
</dbReference>
<dbReference type="Pfam" id="PF01875">
    <property type="entry name" value="Memo"/>
    <property type="match status" value="1"/>
</dbReference>
<keyword evidence="2" id="KW-1185">Reference proteome</keyword>
<organism evidence="1 2">
    <name type="scientific">Saccharomyces kudriavzevii (strain ATCC MYA-4449 / AS 2.2408 / CBS 8840 / NBRC 1802 / NCYC 2889)</name>
    <name type="common">Yeast</name>
    <dbReference type="NCBI Taxonomy" id="226230"/>
    <lineage>
        <taxon>Eukaryota</taxon>
        <taxon>Fungi</taxon>
        <taxon>Dikarya</taxon>
        <taxon>Ascomycota</taxon>
        <taxon>Saccharomycotina</taxon>
        <taxon>Saccharomycetes</taxon>
        <taxon>Saccharomycetales</taxon>
        <taxon>Saccharomycetaceae</taxon>
        <taxon>Saccharomyces</taxon>
    </lineage>
</organism>
<dbReference type="CDD" id="cd07361">
    <property type="entry name" value="MEMO_like"/>
    <property type="match status" value="1"/>
</dbReference>
<evidence type="ECO:0000313" key="1">
    <source>
        <dbReference type="EMBL" id="CAI4043818.1"/>
    </source>
</evidence>
<sequence>MSVRPATHAGSWYSNRTQELSQQLHTYLTKSSLKGPIRNARVIICPHAGYKYCGPTMAYSYASLDISSDVKRIFILGPSHHIYFKNQILISAFSELETPLGNLKVDTDLCKALVKKEHSEKGKKLFKLMDQDTDMAEHSLEMQFPMLVETLKWRGLSLDEVKIVPMIVSHNSIDIDHSIGDVLSEYIKNPNNLFIVSSDFCHWGRRFQYTGYVGSKEELDEAIQEETEVEMLTARSKLSHHQVPIWQSIEIMDKYAMKTLADTANPERYGAWKQYLEITGNTICGEKPISVILSALSRIKDASALTIKFHWPHYSQSSHVTSIDDSSVSYTSGYVILE</sequence>
<dbReference type="PANTHER" id="PTHR11060:SF0">
    <property type="entry name" value="PROTEIN MEMO1"/>
    <property type="match status" value="1"/>
</dbReference>